<dbReference type="EMBL" id="CP107020">
    <property type="protein sequence ID" value="UYG17464.1"/>
    <property type="molecule type" value="Genomic_DNA"/>
</dbReference>
<evidence type="ECO:0000259" key="1">
    <source>
        <dbReference type="Pfam" id="PF09359"/>
    </source>
</evidence>
<sequence length="271" mass="30020">MSTGTWGLAPIGLEELTARAALMTRVDRKYLVPLDTAHRLVHALDGGLRVLEIDGRRAFAYRSTYYDSLDLVSYRGAATGRRRRFKVRRRDYLDTSASYLEVKTRTGRGESRKVRAELPASSPTRRPLAGEALGFVLEELRAAEVPAPEGRLLPILSTAYDRTTLLLAGEESRLTIDAELTWTDLRTGDEVQSNEVHVRRPRASGSHTLEDLVVIETKAGTSPGAADRFLWSEGHRPLRLSKYATGLALLSDHLAANRWARTLGALTVRAS</sequence>
<reference evidence="2" key="1">
    <citation type="submission" date="2022-10" db="EMBL/GenBank/DDBJ databases">
        <title>Whole-Genome Sequencing of Brachybacterium huguangmaarense BRM-3, Isolated from Betula schmidtii.</title>
        <authorList>
            <person name="Haam D."/>
        </authorList>
    </citation>
    <scope>NUCLEOTIDE SEQUENCE</scope>
    <source>
        <strain evidence="2">BRM-3</strain>
    </source>
</reference>
<evidence type="ECO:0000313" key="3">
    <source>
        <dbReference type="Proteomes" id="UP001164305"/>
    </source>
</evidence>
<dbReference type="InterPro" id="IPR018966">
    <property type="entry name" value="VTC_domain"/>
</dbReference>
<dbReference type="InterPro" id="IPR042267">
    <property type="entry name" value="VTC_sf"/>
</dbReference>
<dbReference type="Gene3D" id="3.20.100.30">
    <property type="entry name" value="VTC, catalytic tunnel domain"/>
    <property type="match status" value="1"/>
</dbReference>
<dbReference type="Pfam" id="PF09359">
    <property type="entry name" value="VTC"/>
    <property type="match status" value="1"/>
</dbReference>
<organism evidence="2 3">
    <name type="scientific">Brachybacterium huguangmaarense</name>
    <dbReference type="NCBI Taxonomy" id="1652028"/>
    <lineage>
        <taxon>Bacteria</taxon>
        <taxon>Bacillati</taxon>
        <taxon>Actinomycetota</taxon>
        <taxon>Actinomycetes</taxon>
        <taxon>Micrococcales</taxon>
        <taxon>Dermabacteraceae</taxon>
        <taxon>Brachybacterium</taxon>
    </lineage>
</organism>
<protein>
    <submittedName>
        <fullName evidence="2">Polyphosphate polymerase domain-containing protein</fullName>
    </submittedName>
</protein>
<name>A0ABY6G490_9MICO</name>
<gene>
    <name evidence="2" type="ORF">BRM3_03270</name>
</gene>
<dbReference type="Proteomes" id="UP001164305">
    <property type="component" value="Chromosome"/>
</dbReference>
<proteinExistence type="predicted"/>
<dbReference type="CDD" id="cd07750">
    <property type="entry name" value="PolyPPase_VTC_like"/>
    <property type="match status" value="1"/>
</dbReference>
<keyword evidence="3" id="KW-1185">Reference proteome</keyword>
<evidence type="ECO:0000313" key="2">
    <source>
        <dbReference type="EMBL" id="UYG17464.1"/>
    </source>
</evidence>
<accession>A0ABY6G490</accession>
<feature type="domain" description="VTC" evidence="1">
    <location>
        <begin position="25"/>
        <end position="250"/>
    </location>
</feature>
<dbReference type="RefSeq" id="WP_263594673.1">
    <property type="nucleotide sequence ID" value="NZ_CP107020.1"/>
</dbReference>